<keyword evidence="1" id="KW-0732">Signal</keyword>
<dbReference type="EMBL" id="NESQ01000033">
    <property type="protein sequence ID" value="PUU82155.1"/>
    <property type="molecule type" value="Genomic_DNA"/>
</dbReference>
<dbReference type="Proteomes" id="UP000244722">
    <property type="component" value="Unassembled WGS sequence"/>
</dbReference>
<reference evidence="2 3" key="1">
    <citation type="submission" date="2017-04" db="EMBL/GenBank/DDBJ databases">
        <title>Draft genome sequence of Tuber borchii Vittad., a whitish edible truffle.</title>
        <authorList>
            <consortium name="DOE Joint Genome Institute"/>
            <person name="Murat C."/>
            <person name="Kuo A."/>
            <person name="Barry K.W."/>
            <person name="Clum A."/>
            <person name="Dockter R.B."/>
            <person name="Fauchery L."/>
            <person name="Iotti M."/>
            <person name="Kohler A."/>
            <person name="Labutti K."/>
            <person name="Lindquist E.A."/>
            <person name="Lipzen A."/>
            <person name="Ohm R.A."/>
            <person name="Wang M."/>
            <person name="Grigoriev I.V."/>
            <person name="Zambonelli A."/>
            <person name="Martin F.M."/>
        </authorList>
    </citation>
    <scope>NUCLEOTIDE SEQUENCE [LARGE SCALE GENOMIC DNA]</scope>
    <source>
        <strain evidence="2 3">Tbo3840</strain>
    </source>
</reference>
<sequence length="177" mass="18468">MQLLQTTWKKALTMLILTLASLVASFIPSSLSASPTPISTAVAGIEIPPGGSISFPFPDSLRPGYYTCETTISSPSRSDIIAIGKHILKDGYSPPNVPPGKQCGELATSGSAVFYICGWYPTGGQDDGVVAGVTSILDHCEMDGRAEGVFRVSEHGVLVITSVIGGLVDHGELGIDF</sequence>
<evidence type="ECO:0000256" key="1">
    <source>
        <dbReference type="SAM" id="SignalP"/>
    </source>
</evidence>
<evidence type="ECO:0000313" key="2">
    <source>
        <dbReference type="EMBL" id="PUU82155.1"/>
    </source>
</evidence>
<proteinExistence type="predicted"/>
<accession>A0A2T7A388</accession>
<dbReference type="OrthoDB" id="5405284at2759"/>
<comment type="caution">
    <text evidence="2">The sequence shown here is derived from an EMBL/GenBank/DDBJ whole genome shotgun (WGS) entry which is preliminary data.</text>
</comment>
<dbReference type="AlphaFoldDB" id="A0A2T7A388"/>
<feature type="signal peptide" evidence="1">
    <location>
        <begin position="1"/>
        <end position="32"/>
    </location>
</feature>
<feature type="chain" id="PRO_5015768016" evidence="1">
    <location>
        <begin position="33"/>
        <end position="177"/>
    </location>
</feature>
<evidence type="ECO:0000313" key="3">
    <source>
        <dbReference type="Proteomes" id="UP000244722"/>
    </source>
</evidence>
<protein>
    <submittedName>
        <fullName evidence="2">Uncharacterized protein</fullName>
    </submittedName>
</protein>
<gene>
    <name evidence="2" type="ORF">B9Z19DRAFT_1105972</name>
</gene>
<keyword evidence="3" id="KW-1185">Reference proteome</keyword>
<name>A0A2T7A388_TUBBO</name>
<organism evidence="2 3">
    <name type="scientific">Tuber borchii</name>
    <name type="common">White truffle</name>
    <dbReference type="NCBI Taxonomy" id="42251"/>
    <lineage>
        <taxon>Eukaryota</taxon>
        <taxon>Fungi</taxon>
        <taxon>Dikarya</taxon>
        <taxon>Ascomycota</taxon>
        <taxon>Pezizomycotina</taxon>
        <taxon>Pezizomycetes</taxon>
        <taxon>Pezizales</taxon>
        <taxon>Tuberaceae</taxon>
        <taxon>Tuber</taxon>
    </lineage>
</organism>